<reference evidence="2 3" key="1">
    <citation type="submission" date="2016-08" db="EMBL/GenBank/DDBJ databases">
        <authorList>
            <person name="Seilhamer J.J."/>
        </authorList>
    </citation>
    <scope>NUCLEOTIDE SEQUENCE [LARGE SCALE GENOMIC DNA]</scope>
    <source>
        <strain evidence="2 3">CFBP7245</strain>
    </source>
</reference>
<dbReference type="EMBL" id="MDEE01000104">
    <property type="protein sequence ID" value="PPU43561.1"/>
    <property type="molecule type" value="Genomic_DNA"/>
</dbReference>
<feature type="transmembrane region" description="Helical" evidence="1">
    <location>
        <begin position="72"/>
        <end position="93"/>
    </location>
</feature>
<organism evidence="2 3">
    <name type="scientific">Xanthomonas dyei</name>
    <dbReference type="NCBI Taxonomy" id="743699"/>
    <lineage>
        <taxon>Bacteria</taxon>
        <taxon>Pseudomonadati</taxon>
        <taxon>Pseudomonadota</taxon>
        <taxon>Gammaproteobacteria</taxon>
        <taxon>Lysobacterales</taxon>
        <taxon>Lysobacteraceae</taxon>
        <taxon>Xanthomonas</taxon>
    </lineage>
</organism>
<evidence type="ECO:0000313" key="3">
    <source>
        <dbReference type="Proteomes" id="UP000238908"/>
    </source>
</evidence>
<keyword evidence="1" id="KW-0472">Membrane</keyword>
<keyword evidence="1" id="KW-0812">Transmembrane</keyword>
<dbReference type="AlphaFoldDB" id="A0A2S7BEB5"/>
<name>A0A2S7BEB5_9XANT</name>
<sequence length="136" mass="15056">MIPQHEASSVAHLPCFVQRFPKLLSARQAPAYVDKMTYLLFSQASALAVHITCAAVCLIWMLLYGVGAKGDAISWLFHASFGLLAVAMVKSLLLPLQIYELHRFEFDALLDQKRIDVEASKQSELAKGGVDLIPRN</sequence>
<comment type="caution">
    <text evidence="2">The sequence shown here is derived from an EMBL/GenBank/DDBJ whole genome shotgun (WGS) entry which is preliminary data.</text>
</comment>
<accession>A0A2S7BEB5</accession>
<dbReference type="Proteomes" id="UP000238908">
    <property type="component" value="Unassembled WGS sequence"/>
</dbReference>
<evidence type="ECO:0000256" key="1">
    <source>
        <dbReference type="SAM" id="Phobius"/>
    </source>
</evidence>
<feature type="transmembrane region" description="Helical" evidence="1">
    <location>
        <begin position="44"/>
        <end position="66"/>
    </location>
</feature>
<keyword evidence="1" id="KW-1133">Transmembrane helix</keyword>
<gene>
    <name evidence="2" type="ORF">XdyCFBP7245_23255</name>
</gene>
<proteinExistence type="predicted"/>
<evidence type="ECO:0000313" key="2">
    <source>
        <dbReference type="EMBL" id="PPU43561.1"/>
    </source>
</evidence>
<protein>
    <submittedName>
        <fullName evidence="2">Uncharacterized protein</fullName>
    </submittedName>
</protein>